<organism evidence="1 2">
    <name type="scientific">Hyphomonas oceanitis SCH89</name>
    <dbReference type="NCBI Taxonomy" id="1280953"/>
    <lineage>
        <taxon>Bacteria</taxon>
        <taxon>Pseudomonadati</taxon>
        <taxon>Pseudomonadota</taxon>
        <taxon>Alphaproteobacteria</taxon>
        <taxon>Hyphomonadales</taxon>
        <taxon>Hyphomonadaceae</taxon>
        <taxon>Hyphomonas</taxon>
    </lineage>
</organism>
<keyword evidence="2" id="KW-1185">Reference proteome</keyword>
<reference evidence="1 2" key="1">
    <citation type="journal article" date="2014" name="Antonie Van Leeuwenhoek">
        <title>Hyphomonas beringensis sp. nov. and Hyphomonas chukchiensis sp. nov., isolated from surface seawater of the Bering Sea and Chukchi Sea.</title>
        <authorList>
            <person name="Li C."/>
            <person name="Lai Q."/>
            <person name="Li G."/>
            <person name="Dong C."/>
            <person name="Wang J."/>
            <person name="Liao Y."/>
            <person name="Shao Z."/>
        </authorList>
    </citation>
    <scope>NUCLEOTIDE SEQUENCE [LARGE SCALE GENOMIC DNA]</scope>
    <source>
        <strain evidence="1 2">SCH89</strain>
    </source>
</reference>
<dbReference type="Proteomes" id="UP000024942">
    <property type="component" value="Unassembled WGS sequence"/>
</dbReference>
<sequence>MTREGAPYASGVNNAPKSFRLTFGPVKDKDVFAAEVEGSDLPIINGQYTSTAKQPGLLVKDFGVGFAWALMSTGEVNFIVPATTGEEETHVWLTVSAQCYKADG</sequence>
<proteinExistence type="predicted"/>
<dbReference type="AlphaFoldDB" id="A0A059G2Z8"/>
<accession>A0A059G2Z8</accession>
<evidence type="ECO:0000313" key="2">
    <source>
        <dbReference type="Proteomes" id="UP000024942"/>
    </source>
</evidence>
<evidence type="ECO:0000313" key="1">
    <source>
        <dbReference type="EMBL" id="KDA00910.1"/>
    </source>
</evidence>
<gene>
    <name evidence="1" type="ORF">HOC_18309</name>
</gene>
<name>A0A059G2Z8_9PROT</name>
<comment type="caution">
    <text evidence="1">The sequence shown here is derived from an EMBL/GenBank/DDBJ whole genome shotgun (WGS) entry which is preliminary data.</text>
</comment>
<dbReference type="RefSeq" id="WP_035541247.1">
    <property type="nucleotide sequence ID" value="NZ_ARYL01000044.1"/>
</dbReference>
<protein>
    <submittedName>
        <fullName evidence="1">Uncharacterized protein</fullName>
    </submittedName>
</protein>
<dbReference type="EMBL" id="ARYL01000044">
    <property type="protein sequence ID" value="KDA00910.1"/>
    <property type="molecule type" value="Genomic_DNA"/>
</dbReference>